<reference evidence="3 4" key="1">
    <citation type="submission" date="2019-03" db="EMBL/GenBank/DDBJ databases">
        <title>Single cell metagenomics reveals metabolic interactions within the superorganism composed of flagellate Streblomastix strix and complex community of Bacteroidetes bacteria on its surface.</title>
        <authorList>
            <person name="Treitli S.C."/>
            <person name="Kolisko M."/>
            <person name="Husnik F."/>
            <person name="Keeling P."/>
            <person name="Hampl V."/>
        </authorList>
    </citation>
    <scope>NUCLEOTIDE SEQUENCE [LARGE SCALE GENOMIC DNA]</scope>
    <source>
        <strain evidence="3">ST1C</strain>
    </source>
</reference>
<feature type="compositionally biased region" description="Acidic residues" evidence="2">
    <location>
        <begin position="427"/>
        <end position="454"/>
    </location>
</feature>
<feature type="coiled-coil region" evidence="1">
    <location>
        <begin position="245"/>
        <end position="281"/>
    </location>
</feature>
<sequence>MLEVEDESKKEIDAKLTPFVYVHKIAKVDPEEEKLIRYTNSVYLPNKWRGHIYGGNIYSRLIPPTFEIQNANIPEKKAYVCLKKFTDREEVICPPWVISCVASDADFCPLEDQEFKVTLVQDIPVCISIDLKPLQCDFFDEIYDATVCLLQAINGRYNSVGKGQIIELEFGGRSCRVEVGQLLVKKDSNIAQASSVDLHECVCQCNLDASNYVSKHNPMQLYRLKDMEDDQKQLQIAREEKQVGYQTKEEQEEEMEKQIQKQRQKTEFQKMTEKMQQVRENLRKFLHTVEDGQYLYFRMRLQNTACTQITVFSAGQSDCAVFASWKDRFPKINRFYYSNILYEKGIKADPNAPIRVYVPSLKLVRTEQKDWDEKESDYAELMYVSVLGVGRQCQFRIEADEITEEDYIIKLRQLVETHVSCSVSKNDDDEEDDGEVEEYDDDDDEYEYEEEEGQSSELIKQEAKPTQLPTAIETAKPQTGTTATKAQPTSTHQRCANCNQNILSKDLKKHEFTCKLRIAVCPICHFLILKSQLPKHNLLIHQEIICECGDKISSVRNVPYHLSQPCQANEEICHVCKFVVKQQDLARHRFQCYEKIYSCNVCCARIKGGDMQRHFQVEHPKEIL</sequence>
<dbReference type="OrthoDB" id="193703at2759"/>
<accession>A0A5J4WVP3</accession>
<dbReference type="PANTHER" id="PTHR16295:SF10">
    <property type="entry name" value="EXPRESSED PROTEIN"/>
    <property type="match status" value="1"/>
</dbReference>
<dbReference type="EMBL" id="SNRW01000929">
    <property type="protein sequence ID" value="KAA6398566.1"/>
    <property type="molecule type" value="Genomic_DNA"/>
</dbReference>
<dbReference type="InterPro" id="IPR013083">
    <property type="entry name" value="Znf_RING/FYVE/PHD"/>
</dbReference>
<feature type="compositionally biased region" description="Polar residues" evidence="2">
    <location>
        <begin position="476"/>
        <end position="488"/>
    </location>
</feature>
<dbReference type="Proteomes" id="UP000324800">
    <property type="component" value="Unassembled WGS sequence"/>
</dbReference>
<evidence type="ECO:0000256" key="2">
    <source>
        <dbReference type="SAM" id="MobiDB-lite"/>
    </source>
</evidence>
<feature type="region of interest" description="Disordered" evidence="2">
    <location>
        <begin position="421"/>
        <end position="488"/>
    </location>
</feature>
<dbReference type="AlphaFoldDB" id="A0A5J4WVP3"/>
<evidence type="ECO:0000256" key="1">
    <source>
        <dbReference type="SAM" id="Coils"/>
    </source>
</evidence>
<dbReference type="GO" id="GO:0005739">
    <property type="term" value="C:mitochondrion"/>
    <property type="evidence" value="ECO:0007669"/>
    <property type="project" value="TreeGrafter"/>
</dbReference>
<gene>
    <name evidence="3" type="ORF">EZS28_005904</name>
</gene>
<name>A0A5J4WVP3_9EUKA</name>
<evidence type="ECO:0000313" key="4">
    <source>
        <dbReference type="Proteomes" id="UP000324800"/>
    </source>
</evidence>
<evidence type="ECO:0000313" key="3">
    <source>
        <dbReference type="EMBL" id="KAA6398566.1"/>
    </source>
</evidence>
<organism evidence="3 4">
    <name type="scientific">Streblomastix strix</name>
    <dbReference type="NCBI Taxonomy" id="222440"/>
    <lineage>
        <taxon>Eukaryota</taxon>
        <taxon>Metamonada</taxon>
        <taxon>Preaxostyla</taxon>
        <taxon>Oxymonadida</taxon>
        <taxon>Streblomastigidae</taxon>
        <taxon>Streblomastix</taxon>
    </lineage>
</organism>
<dbReference type="PANTHER" id="PTHR16295">
    <property type="entry name" value="TRAF-TYPE ZINC FINGER PROTEIN-RELATED"/>
    <property type="match status" value="1"/>
</dbReference>
<dbReference type="Gene3D" id="3.30.40.10">
    <property type="entry name" value="Zinc/RING finger domain, C3HC4 (zinc finger)"/>
    <property type="match status" value="1"/>
</dbReference>
<proteinExistence type="predicted"/>
<dbReference type="InterPro" id="IPR051986">
    <property type="entry name" value="Innate_Immune_Apopt_Reg"/>
</dbReference>
<protein>
    <submittedName>
        <fullName evidence="3">Uncharacterized protein</fullName>
    </submittedName>
</protein>
<comment type="caution">
    <text evidence="3">The sequence shown here is derived from an EMBL/GenBank/DDBJ whole genome shotgun (WGS) entry which is preliminary data.</text>
</comment>
<keyword evidence="1" id="KW-0175">Coiled coil</keyword>